<comment type="caution">
    <text evidence="1">The sequence shown here is derived from an EMBL/GenBank/DDBJ whole genome shotgun (WGS) entry which is preliminary data.</text>
</comment>
<sequence>MDPVSTLIMSILSATVYDAFKSFFQRTIPKSKTSSHLEMRDKNKLRFKKMDDYHDGISSLIFVYDRICQLEGQFKILVGELGSKINIKSLEIARMEIEKMAKDVADASKGLETHDNIKEMIWRGLSWTHRRWLLDHLEEGKYKDRYIKLESIFIGLEPPENVVMAGDKLKINIIYVLNFARELERLRQNIRRALE</sequence>
<feature type="non-terminal residue" evidence="1">
    <location>
        <position position="195"/>
    </location>
</feature>
<proteinExistence type="predicted"/>
<accession>X1PAW0</accession>
<reference evidence="1" key="1">
    <citation type="journal article" date="2014" name="Front. Microbiol.">
        <title>High frequency of phylogenetically diverse reductive dehalogenase-homologous genes in deep subseafloor sedimentary metagenomes.</title>
        <authorList>
            <person name="Kawai M."/>
            <person name="Futagami T."/>
            <person name="Toyoda A."/>
            <person name="Takaki Y."/>
            <person name="Nishi S."/>
            <person name="Hori S."/>
            <person name="Arai W."/>
            <person name="Tsubouchi T."/>
            <person name="Morono Y."/>
            <person name="Uchiyama I."/>
            <person name="Ito T."/>
            <person name="Fujiyama A."/>
            <person name="Inagaki F."/>
            <person name="Takami H."/>
        </authorList>
    </citation>
    <scope>NUCLEOTIDE SEQUENCE</scope>
    <source>
        <strain evidence="1">Expedition CK06-06</strain>
    </source>
</reference>
<organism evidence="1">
    <name type="scientific">marine sediment metagenome</name>
    <dbReference type="NCBI Taxonomy" id="412755"/>
    <lineage>
        <taxon>unclassified sequences</taxon>
        <taxon>metagenomes</taxon>
        <taxon>ecological metagenomes</taxon>
    </lineage>
</organism>
<name>X1PAW0_9ZZZZ</name>
<dbReference type="AlphaFoldDB" id="X1PAW0"/>
<evidence type="ECO:0000313" key="1">
    <source>
        <dbReference type="EMBL" id="GAI36170.1"/>
    </source>
</evidence>
<gene>
    <name evidence="1" type="ORF">S06H3_42123</name>
</gene>
<protein>
    <submittedName>
        <fullName evidence="1">Uncharacterized protein</fullName>
    </submittedName>
</protein>
<dbReference type="EMBL" id="BARV01026018">
    <property type="protein sequence ID" value="GAI36170.1"/>
    <property type="molecule type" value="Genomic_DNA"/>
</dbReference>